<proteinExistence type="predicted"/>
<accession>A0AAV4Q0E9</accession>
<organism evidence="1 2">
    <name type="scientific">Caerostris extrusa</name>
    <name type="common">Bark spider</name>
    <name type="synonym">Caerostris bankana</name>
    <dbReference type="NCBI Taxonomy" id="172846"/>
    <lineage>
        <taxon>Eukaryota</taxon>
        <taxon>Metazoa</taxon>
        <taxon>Ecdysozoa</taxon>
        <taxon>Arthropoda</taxon>
        <taxon>Chelicerata</taxon>
        <taxon>Arachnida</taxon>
        <taxon>Araneae</taxon>
        <taxon>Araneomorphae</taxon>
        <taxon>Entelegynae</taxon>
        <taxon>Araneoidea</taxon>
        <taxon>Araneidae</taxon>
        <taxon>Caerostris</taxon>
    </lineage>
</organism>
<sequence length="129" mass="14939">MFTFLLRTQFLFQRSITVNGKIRIFVKDDRSSKQDVMPDVHRKIICILKVNSVTTLKEISIAQITTVLGVYYITRRKIRIISSNDVPGVFVVFQQGPDGRVASVLTRYHRYQVRIPAVPWMFVAVRNPL</sequence>
<reference evidence="1 2" key="1">
    <citation type="submission" date="2021-06" db="EMBL/GenBank/DDBJ databases">
        <title>Caerostris extrusa draft genome.</title>
        <authorList>
            <person name="Kono N."/>
            <person name="Arakawa K."/>
        </authorList>
    </citation>
    <scope>NUCLEOTIDE SEQUENCE [LARGE SCALE GENOMIC DNA]</scope>
</reference>
<evidence type="ECO:0000313" key="2">
    <source>
        <dbReference type="Proteomes" id="UP001054945"/>
    </source>
</evidence>
<name>A0AAV4Q0E9_CAEEX</name>
<dbReference type="Proteomes" id="UP001054945">
    <property type="component" value="Unassembled WGS sequence"/>
</dbReference>
<dbReference type="EMBL" id="BPLR01005460">
    <property type="protein sequence ID" value="GIY02596.1"/>
    <property type="molecule type" value="Genomic_DNA"/>
</dbReference>
<keyword evidence="2" id="KW-1185">Reference proteome</keyword>
<evidence type="ECO:0000313" key="1">
    <source>
        <dbReference type="EMBL" id="GIY02596.1"/>
    </source>
</evidence>
<dbReference type="AlphaFoldDB" id="A0AAV4Q0E9"/>
<protein>
    <recommendedName>
        <fullName evidence="3">LAGLIDADG homing endonuclease</fullName>
    </recommendedName>
</protein>
<comment type="caution">
    <text evidence="1">The sequence shown here is derived from an EMBL/GenBank/DDBJ whole genome shotgun (WGS) entry which is preliminary data.</text>
</comment>
<evidence type="ECO:0008006" key="3">
    <source>
        <dbReference type="Google" id="ProtNLM"/>
    </source>
</evidence>
<gene>
    <name evidence="1" type="ORF">CEXT_539851</name>
</gene>